<evidence type="ECO:0000313" key="1">
    <source>
        <dbReference type="EMBL" id="KAJ3555978.1"/>
    </source>
</evidence>
<dbReference type="Proteomes" id="UP001148662">
    <property type="component" value="Unassembled WGS sequence"/>
</dbReference>
<comment type="caution">
    <text evidence="1">The sequence shown here is derived from an EMBL/GenBank/DDBJ whole genome shotgun (WGS) entry which is preliminary data.</text>
</comment>
<protein>
    <submittedName>
        <fullName evidence="1">Uncharacterized protein</fullName>
    </submittedName>
</protein>
<sequence length="1502" mass="164073">MSSPLRVLSSIARVFDTVLIKRNSTGLTNTVTWDPHSLFIHGQRIFILSAEFHPWRLPNPNLWSDIFQKIRANGFNTVSFYVNWALHYPTPDTNGAAGDFQEGTYRDIQRFIDEAKNAGLWLIARPGPYINAETSGGGFPGWVGNIAGSLRTDNSNYTEAWTPYMTAISQLIAKNQITSGGPIILVQAENEFSAGSDRSPYMQAIIDLYRANGVVVPITENDQHGGAAGNFSPDLPGIGRVNIYWFSQCITRTTKRLLRAILSVSQNSAEAGYSDGQVQPAGGPDMNFTLPISQGLHTCANGHDNDTSSVAFGGTNWGQTAEPTVYTSYDYGAGRILSRLRSSGVSEIFSGINENRVAGPKMNEMRLQGLFLRVSRDLLSATLIANGTNYTSSSLIHTAELRNLDTGTGFYIIRHNSSPSTENTTTQLNVSTSVGQIMVPKEGVITIAGRESKILVTDYVFGISAARILYTTTEILTWTTWDNRDLLILYAPSGQIGETTLTFSSPPRISVSSGSGVSYSVVGNAVTLNYGLGSPEYVFLDLPGSTVEIILMDKGTASQWHAPVIPSQGTFGNYFSIGMNQSILVSGPYLIRTAEISGNILSLAGDLNGTTSVEAFAPLNINTIKWNGQVQHVKKTSHGSFKFSAAAVNNVTLPSFKTWKVCGSLPEISPDYDDSSFAIANMTTTNYTDLPPLSGEYVLYSQQYGFYGGNLIYRGRFITTGNETAVNLTVQGGFAFGYSAFLNGVFLGSSQGSPTVSMTADVWQFPNNSLREGENILTVIQDHMGIVESSTNGGKEPRGIRGVTLIGGGSFTSWKMQGNQGGAVSAPDTFRGYLNEGGLYAERIGAHLPGFPDDTWPEGTPLSGGGVQGAGVNFFRTTFNLDLPEGCDVPIRLSITPSDIASNFRVQIYLNGWQVGKYINNFGPQTVFVLPAGILWKNSENTLALSLWSLDPDGAFIAGLELIADGVFSTALDIRDYTDAPNFVAQRPLRPLGTALTHLNFVYRYRAWLMSSPYLNSPLSAPRPSSRTSSRNSIRSIGRAASPIVTMQDDNVTIRTQMSTLKHTIRQQQAQLHNLENTLLRGPRPLPPGIFNSPPLTPEELDAAYPTPHTSIASSGSMSPSAAAKSLRRTSFEVLQTLAGPDSNLPLPRREHRSASFGEENGVNEIREGIPIPSPSKRTQSPTRTLSRIPVSSVGEFGWNARALAEENGDAHLNISASSYMSISPNRRASFTPGNTTKVLADLQAGVLNARNALENTKAQLRQSQRQVSQLTRQTEDLKEVRERLRLENEGLNNVVARKERLLQEVLERARKAEAEVVTLKAQLKTETTTSKKSIREMETALAESTARSQKSEREYIILRDSLKGLVESFKTDHERLREEMRKREERLRKEAEEVSKKYKRLVEEVRKQQKAGGGGIGEVAKLKQESQEIRKELGERLEAKVDSLRDEVEQAAKHNEEAVKTAKNLSEELAHLRRLMRMSASASDSMSSTPIPASDPGNIPP</sequence>
<proteinExistence type="predicted"/>
<evidence type="ECO:0000313" key="2">
    <source>
        <dbReference type="Proteomes" id="UP001148662"/>
    </source>
</evidence>
<dbReference type="EMBL" id="JANHOG010000282">
    <property type="protein sequence ID" value="KAJ3555978.1"/>
    <property type="molecule type" value="Genomic_DNA"/>
</dbReference>
<name>A0ACC1T964_9APHY</name>
<accession>A0ACC1T964</accession>
<organism evidence="1 2">
    <name type="scientific">Phlebia brevispora</name>
    <dbReference type="NCBI Taxonomy" id="194682"/>
    <lineage>
        <taxon>Eukaryota</taxon>
        <taxon>Fungi</taxon>
        <taxon>Dikarya</taxon>
        <taxon>Basidiomycota</taxon>
        <taxon>Agaricomycotina</taxon>
        <taxon>Agaricomycetes</taxon>
        <taxon>Polyporales</taxon>
        <taxon>Meruliaceae</taxon>
        <taxon>Phlebia</taxon>
    </lineage>
</organism>
<keyword evidence="2" id="KW-1185">Reference proteome</keyword>
<gene>
    <name evidence="1" type="ORF">NM688_g2283</name>
</gene>
<reference evidence="1" key="1">
    <citation type="submission" date="2022-07" db="EMBL/GenBank/DDBJ databases">
        <title>Genome Sequence of Phlebia brevispora.</title>
        <authorList>
            <person name="Buettner E."/>
        </authorList>
    </citation>
    <scope>NUCLEOTIDE SEQUENCE</scope>
    <source>
        <strain evidence="1">MPL23</strain>
    </source>
</reference>